<name>A0A8S9QXI4_BRACR</name>
<proteinExistence type="predicted"/>
<dbReference type="Proteomes" id="UP000712600">
    <property type="component" value="Unassembled WGS sequence"/>
</dbReference>
<accession>A0A8S9QXI4</accession>
<sequence>MVGLQKSLGYDKIITVEPVGLSGGLALMWKDSYKVDVLSSDKRIIYVKVKMASISFFLTCVYGDPVKERRQDVCDHLTDIGLIREEAWLLAGLEKVVKECWGPDMIFRVALWTELTDADEVF</sequence>
<protein>
    <submittedName>
        <fullName evidence="1">Uncharacterized protein</fullName>
    </submittedName>
</protein>
<organism evidence="1 2">
    <name type="scientific">Brassica cretica</name>
    <name type="common">Mustard</name>
    <dbReference type="NCBI Taxonomy" id="69181"/>
    <lineage>
        <taxon>Eukaryota</taxon>
        <taxon>Viridiplantae</taxon>
        <taxon>Streptophyta</taxon>
        <taxon>Embryophyta</taxon>
        <taxon>Tracheophyta</taxon>
        <taxon>Spermatophyta</taxon>
        <taxon>Magnoliopsida</taxon>
        <taxon>eudicotyledons</taxon>
        <taxon>Gunneridae</taxon>
        <taxon>Pentapetalae</taxon>
        <taxon>rosids</taxon>
        <taxon>malvids</taxon>
        <taxon>Brassicales</taxon>
        <taxon>Brassicaceae</taxon>
        <taxon>Brassiceae</taxon>
        <taxon>Brassica</taxon>
    </lineage>
</organism>
<comment type="caution">
    <text evidence="1">The sequence shown here is derived from an EMBL/GenBank/DDBJ whole genome shotgun (WGS) entry which is preliminary data.</text>
</comment>
<evidence type="ECO:0000313" key="1">
    <source>
        <dbReference type="EMBL" id="KAF3555129.1"/>
    </source>
</evidence>
<dbReference type="SUPFAM" id="SSF56219">
    <property type="entry name" value="DNase I-like"/>
    <property type="match status" value="1"/>
</dbReference>
<dbReference type="InterPro" id="IPR036691">
    <property type="entry name" value="Endo/exonu/phosph_ase_sf"/>
</dbReference>
<evidence type="ECO:0000313" key="2">
    <source>
        <dbReference type="Proteomes" id="UP000712600"/>
    </source>
</evidence>
<reference evidence="1" key="1">
    <citation type="submission" date="2019-12" db="EMBL/GenBank/DDBJ databases">
        <title>Genome sequencing and annotation of Brassica cretica.</title>
        <authorList>
            <person name="Studholme D.J."/>
            <person name="Sarris P."/>
        </authorList>
    </citation>
    <scope>NUCLEOTIDE SEQUENCE</scope>
    <source>
        <strain evidence="1">PFS-109/04</strain>
        <tissue evidence="1">Leaf</tissue>
    </source>
</reference>
<gene>
    <name evidence="1" type="ORF">F2Q69_00017410</name>
</gene>
<dbReference type="EMBL" id="QGKX02000996">
    <property type="protein sequence ID" value="KAF3555129.1"/>
    <property type="molecule type" value="Genomic_DNA"/>
</dbReference>
<dbReference type="AlphaFoldDB" id="A0A8S9QXI4"/>